<dbReference type="AlphaFoldDB" id="W3WSP9"/>
<keyword evidence="6 11" id="KW-0479">Metal-binding</keyword>
<dbReference type="RefSeq" id="XP_007839567.1">
    <property type="nucleotide sequence ID" value="XM_007841376.1"/>
</dbReference>
<evidence type="ECO:0000256" key="5">
    <source>
        <dbReference type="ARBA" id="ARBA00022670"/>
    </source>
</evidence>
<keyword evidence="5 11" id="KW-0645">Protease</keyword>
<sequence length="639" mass="70242">MALRCKIATALLALVTAACASISQRTLVHERRSAHHEAEWAKRDRVPASHSFEMRIGLRQRNLHRGYELLMDVADPASANYGRHWTQDEIAGMFSPSAETVNLAKDWVVASGIETARIAHGASGGWLVFNATVDEAEKLLGASYWLYENDDGQVMAGCDEYRIPAQLAEHIDFVYPGVVMAESRTSPRPRRNRRSVKRSEPTNMANKRQDSTSCAEVVTPDCIANLYEIPPADKAHPNNSFGLYERECWYQDEDLDLFFSNYAPDIPVGTRPLNLSIDLAVWHYNESDTSISIPSEADLDTEVAYPIVYPQNITVYQVDDEYYHLYQVQYTGLFNTFLDAIDGSYCNYSAYNETGDDPTYDAVYPDTHTVVTPTNPEPFDPGTYKGERMCGVYKPTNVISMSWGKAERSFSVNYQMRQCDEFMKLGLQGVTVVASSGDSGPIASLQCATLDLGTFWASSPGNCPYVTSVGATMLQADGSERVARDDTWASSGGFSRYYTAPAYQQSALATYFADHDPGFGDSYFNRSGRGIPDISAVGYNIAVAVAGELGTADGTSASTPLVGAMINRVNEERLAIGKGPVGFINPVLYANPTIFNDITIGNNSACRVTGFQAVEGWDPTTGLGTVQYPKLLEIFMDLP</sequence>
<keyword evidence="7 11" id="KW-0378">Hydrolase</keyword>
<evidence type="ECO:0000256" key="13">
    <source>
        <dbReference type="SAM" id="SignalP"/>
    </source>
</evidence>
<protein>
    <recommendedName>
        <fullName evidence="4">tripeptidyl-peptidase II</fullName>
        <ecNumber evidence="4">3.4.14.10</ecNumber>
    </recommendedName>
</protein>
<evidence type="ECO:0000256" key="7">
    <source>
        <dbReference type="ARBA" id="ARBA00022801"/>
    </source>
</evidence>
<evidence type="ECO:0000313" key="15">
    <source>
        <dbReference type="EMBL" id="ETS75851.1"/>
    </source>
</evidence>
<dbReference type="GO" id="GO:0006508">
    <property type="term" value="P:proteolysis"/>
    <property type="evidence" value="ECO:0007669"/>
    <property type="project" value="UniProtKB-KW"/>
</dbReference>
<keyword evidence="10" id="KW-0865">Zymogen</keyword>
<feature type="signal peptide" evidence="13">
    <location>
        <begin position="1"/>
        <end position="20"/>
    </location>
</feature>
<dbReference type="EMBL" id="KI912118">
    <property type="protein sequence ID" value="ETS75851.1"/>
    <property type="molecule type" value="Genomic_DNA"/>
</dbReference>
<dbReference type="InterPro" id="IPR000209">
    <property type="entry name" value="Peptidase_S8/S53_dom"/>
</dbReference>
<organism evidence="15 16">
    <name type="scientific">Pestalotiopsis fici (strain W106-1 / CGMCC3.15140)</name>
    <dbReference type="NCBI Taxonomy" id="1229662"/>
    <lineage>
        <taxon>Eukaryota</taxon>
        <taxon>Fungi</taxon>
        <taxon>Dikarya</taxon>
        <taxon>Ascomycota</taxon>
        <taxon>Pezizomycotina</taxon>
        <taxon>Sordariomycetes</taxon>
        <taxon>Xylariomycetidae</taxon>
        <taxon>Amphisphaeriales</taxon>
        <taxon>Sporocadaceae</taxon>
        <taxon>Pestalotiopsis</taxon>
    </lineage>
</organism>
<evidence type="ECO:0000313" key="16">
    <source>
        <dbReference type="Proteomes" id="UP000030651"/>
    </source>
</evidence>
<evidence type="ECO:0000259" key="14">
    <source>
        <dbReference type="PROSITE" id="PS51695"/>
    </source>
</evidence>
<dbReference type="Gene3D" id="3.40.50.200">
    <property type="entry name" value="Peptidase S8/S53 domain"/>
    <property type="match status" value="1"/>
</dbReference>
<feature type="binding site" evidence="11">
    <location>
        <position position="597"/>
    </location>
    <ligand>
        <name>Ca(2+)</name>
        <dbReference type="ChEBI" id="CHEBI:29108"/>
    </ligand>
</feature>
<dbReference type="KEGG" id="pfy:PFICI_12795"/>
<dbReference type="CDD" id="cd04056">
    <property type="entry name" value="Peptidases_S53"/>
    <property type="match status" value="1"/>
</dbReference>
<dbReference type="GO" id="GO:0005576">
    <property type="term" value="C:extracellular region"/>
    <property type="evidence" value="ECO:0007669"/>
    <property type="project" value="UniProtKB-SubCell"/>
</dbReference>
<evidence type="ECO:0000256" key="1">
    <source>
        <dbReference type="ARBA" id="ARBA00001910"/>
    </source>
</evidence>
<dbReference type="PANTHER" id="PTHR14218">
    <property type="entry name" value="PROTEASE S8 TRIPEPTIDYL PEPTIDASE I CLN2"/>
    <property type="match status" value="1"/>
</dbReference>
<dbReference type="GO" id="GO:0046872">
    <property type="term" value="F:metal ion binding"/>
    <property type="evidence" value="ECO:0007669"/>
    <property type="project" value="UniProtKB-UniRule"/>
</dbReference>
<dbReference type="EC" id="3.4.14.10" evidence="4"/>
<feature type="active site" description="Charge relay system" evidence="11">
    <location>
        <position position="556"/>
    </location>
</feature>
<comment type="catalytic activity">
    <reaction evidence="1">
        <text>Release of an N-terminal tripeptide from a polypeptide.</text>
        <dbReference type="EC" id="3.4.14.10"/>
    </reaction>
</comment>
<dbReference type="SUPFAM" id="SSF52743">
    <property type="entry name" value="Subtilisin-like"/>
    <property type="match status" value="1"/>
</dbReference>
<comment type="cofactor">
    <cofactor evidence="11">
        <name>Ca(2+)</name>
        <dbReference type="ChEBI" id="CHEBI:29108"/>
    </cofactor>
    <text evidence="11">Binds 1 Ca(2+) ion per subunit.</text>
</comment>
<dbReference type="MEROPS" id="S53.007"/>
<evidence type="ECO:0000256" key="9">
    <source>
        <dbReference type="ARBA" id="ARBA00022837"/>
    </source>
</evidence>
<feature type="region of interest" description="Disordered" evidence="12">
    <location>
        <begin position="182"/>
        <end position="211"/>
    </location>
</feature>
<dbReference type="InterPro" id="IPR050819">
    <property type="entry name" value="Tripeptidyl-peptidase_I"/>
</dbReference>
<dbReference type="HOGENOM" id="CLU_013783_4_0_1"/>
<dbReference type="GO" id="GO:0008240">
    <property type="term" value="F:tripeptidyl-peptidase activity"/>
    <property type="evidence" value="ECO:0007669"/>
    <property type="project" value="UniProtKB-EC"/>
</dbReference>
<dbReference type="Proteomes" id="UP000030651">
    <property type="component" value="Unassembled WGS sequence"/>
</dbReference>
<accession>W3WSP9</accession>
<keyword evidence="13" id="KW-0732">Signal</keyword>
<feature type="binding site" evidence="11">
    <location>
        <position position="598"/>
    </location>
    <ligand>
        <name>Ca(2+)</name>
        <dbReference type="ChEBI" id="CHEBI:29108"/>
    </ligand>
</feature>
<keyword evidence="8 11" id="KW-0720">Serine protease</keyword>
<dbReference type="CDD" id="cd11377">
    <property type="entry name" value="Pro-peptidase_S53"/>
    <property type="match status" value="1"/>
</dbReference>
<proteinExistence type="predicted"/>
<dbReference type="SMART" id="SM00944">
    <property type="entry name" value="Pro-kuma_activ"/>
    <property type="match status" value="1"/>
</dbReference>
<dbReference type="Pfam" id="PF09286">
    <property type="entry name" value="Pro-kuma_activ"/>
    <property type="match status" value="1"/>
</dbReference>
<dbReference type="OMA" id="CNEYHVP"/>
<dbReference type="eggNOG" id="ENOG502RV4T">
    <property type="taxonomic scope" value="Eukaryota"/>
</dbReference>
<evidence type="ECO:0000256" key="10">
    <source>
        <dbReference type="ARBA" id="ARBA00023145"/>
    </source>
</evidence>
<evidence type="ECO:0000256" key="11">
    <source>
        <dbReference type="PROSITE-ProRule" id="PRU01032"/>
    </source>
</evidence>
<feature type="active site" description="Charge relay system" evidence="11">
    <location>
        <position position="296"/>
    </location>
</feature>
<evidence type="ECO:0000256" key="6">
    <source>
        <dbReference type="ARBA" id="ARBA00022723"/>
    </source>
</evidence>
<dbReference type="InterPro" id="IPR015366">
    <property type="entry name" value="S53_propep"/>
</dbReference>
<evidence type="ECO:0000256" key="3">
    <source>
        <dbReference type="ARBA" id="ARBA00004239"/>
    </source>
</evidence>
<name>W3WSP9_PESFW</name>
<comment type="subcellular location">
    <subcellularLocation>
        <location evidence="3">Secreted</location>
        <location evidence="3">Extracellular space</location>
    </subcellularLocation>
</comment>
<comment type="function">
    <text evidence="2">Secreted tripeptidyl-peptidase which degrades proteins at acidic pHs and is involved in virulence.</text>
</comment>
<keyword evidence="16" id="KW-1185">Reference proteome</keyword>
<dbReference type="InterPro" id="IPR036852">
    <property type="entry name" value="Peptidase_S8/S53_dom_sf"/>
</dbReference>
<evidence type="ECO:0000256" key="8">
    <source>
        <dbReference type="ARBA" id="ARBA00022825"/>
    </source>
</evidence>
<feature type="chain" id="PRO_5004834152" description="tripeptidyl-peptidase II" evidence="13">
    <location>
        <begin position="21"/>
        <end position="639"/>
    </location>
</feature>
<feature type="binding site" evidence="11">
    <location>
        <position position="616"/>
    </location>
    <ligand>
        <name>Ca(2+)</name>
        <dbReference type="ChEBI" id="CHEBI:29108"/>
    </ligand>
</feature>
<dbReference type="Pfam" id="PF00082">
    <property type="entry name" value="Peptidase_S8"/>
    <property type="match status" value="1"/>
</dbReference>
<feature type="compositionally biased region" description="Polar residues" evidence="12">
    <location>
        <begin position="202"/>
        <end position="211"/>
    </location>
</feature>
<evidence type="ECO:0000256" key="2">
    <source>
        <dbReference type="ARBA" id="ARBA00002451"/>
    </source>
</evidence>
<evidence type="ECO:0000256" key="4">
    <source>
        <dbReference type="ARBA" id="ARBA00012462"/>
    </source>
</evidence>
<feature type="active site" description="Charge relay system" evidence="11">
    <location>
        <position position="300"/>
    </location>
</feature>
<dbReference type="GO" id="GO:0004252">
    <property type="term" value="F:serine-type endopeptidase activity"/>
    <property type="evidence" value="ECO:0007669"/>
    <property type="project" value="UniProtKB-UniRule"/>
</dbReference>
<dbReference type="SUPFAM" id="SSF54897">
    <property type="entry name" value="Protease propeptides/inhibitors"/>
    <property type="match status" value="1"/>
</dbReference>
<keyword evidence="9 11" id="KW-0106">Calcium</keyword>
<dbReference type="PROSITE" id="PS51257">
    <property type="entry name" value="PROKAR_LIPOPROTEIN"/>
    <property type="match status" value="1"/>
</dbReference>
<dbReference type="InParanoid" id="W3WSP9"/>
<gene>
    <name evidence="15" type="ORF">PFICI_12795</name>
</gene>
<dbReference type="GeneID" id="19277808"/>
<feature type="domain" description="Peptidase S53" evidence="14">
    <location>
        <begin position="217"/>
        <end position="638"/>
    </location>
</feature>
<dbReference type="PANTHER" id="PTHR14218:SF19">
    <property type="entry name" value="SERINE PROTEASE AORO, PUTATIVE (AFU_ORTHOLOGUE AFUA_6G10250)-RELATED"/>
    <property type="match status" value="1"/>
</dbReference>
<feature type="binding site" evidence="11">
    <location>
        <position position="618"/>
    </location>
    <ligand>
        <name>Ca(2+)</name>
        <dbReference type="ChEBI" id="CHEBI:29108"/>
    </ligand>
</feature>
<feature type="compositionally biased region" description="Basic residues" evidence="12">
    <location>
        <begin position="187"/>
        <end position="196"/>
    </location>
</feature>
<reference evidence="16" key="1">
    <citation type="journal article" date="2015" name="BMC Genomics">
        <title>Genomic and transcriptomic analysis of the endophytic fungus Pestalotiopsis fici reveals its lifestyle and high potential for synthesis of natural products.</title>
        <authorList>
            <person name="Wang X."/>
            <person name="Zhang X."/>
            <person name="Liu L."/>
            <person name="Xiang M."/>
            <person name="Wang W."/>
            <person name="Sun X."/>
            <person name="Che Y."/>
            <person name="Guo L."/>
            <person name="Liu G."/>
            <person name="Guo L."/>
            <person name="Wang C."/>
            <person name="Yin W.B."/>
            <person name="Stadler M."/>
            <person name="Zhang X."/>
            <person name="Liu X."/>
        </authorList>
    </citation>
    <scope>NUCLEOTIDE SEQUENCE [LARGE SCALE GENOMIC DNA]</scope>
    <source>
        <strain evidence="16">W106-1 / CGMCC3.15140</strain>
    </source>
</reference>
<evidence type="ECO:0000256" key="12">
    <source>
        <dbReference type="SAM" id="MobiDB-lite"/>
    </source>
</evidence>
<dbReference type="PROSITE" id="PS51695">
    <property type="entry name" value="SEDOLISIN"/>
    <property type="match status" value="1"/>
</dbReference>
<dbReference type="OrthoDB" id="409122at2759"/>
<dbReference type="InterPro" id="IPR030400">
    <property type="entry name" value="Sedolisin_dom"/>
</dbReference>